<keyword evidence="5" id="KW-1185">Reference proteome</keyword>
<dbReference type="PANTHER" id="PTHR44229:SF8">
    <property type="entry name" value="ALCOHOL DEHYDROGENASE-RELATED"/>
    <property type="match status" value="1"/>
</dbReference>
<sequence length="253" mass="27534">MALCKCRAFTKIIKPTVTTISKHNYSVQNACSDAENEAPKKINLEDKIAVITGGGSGIGYAIAKQFLKDGMSSLTIVDNDKQKSLEGVEKLIKEFGEEKVLFMEGDVTDSQQMDSAFRNTVLHYETIDIIVNNAGVMDDVHWESQIKTNLNGCVIGTLLGMQYMAKSSSGDGGIIVNIGSIMSVIPSSGFPIYTMTQFGIAGKYNKYINRCVAQNPKNVAKGLVDILEKAKPGSIWVAENDGEPYEVKFPSTE</sequence>
<dbReference type="PANTHER" id="PTHR44229">
    <property type="entry name" value="15-HYDROXYPROSTAGLANDIN DEHYDROGENASE [NAD(+)]"/>
    <property type="match status" value="1"/>
</dbReference>
<dbReference type="PRINTS" id="PR00081">
    <property type="entry name" value="GDHRDH"/>
</dbReference>
<dbReference type="Proteomes" id="UP001162156">
    <property type="component" value="Unassembled WGS sequence"/>
</dbReference>
<dbReference type="PRINTS" id="PR00080">
    <property type="entry name" value="SDRFAMILY"/>
</dbReference>
<dbReference type="InterPro" id="IPR036291">
    <property type="entry name" value="NAD(P)-bd_dom_sf"/>
</dbReference>
<proteinExistence type="inferred from homology"/>
<gene>
    <name evidence="4" type="ORF">NQ314_018121</name>
</gene>
<comment type="similarity">
    <text evidence="1 3">Belongs to the short-chain dehydrogenases/reductases (SDR) family.</text>
</comment>
<comment type="caution">
    <text evidence="4">The sequence shown here is derived from an EMBL/GenBank/DDBJ whole genome shotgun (WGS) entry which is preliminary data.</text>
</comment>
<dbReference type="Gene3D" id="3.40.50.720">
    <property type="entry name" value="NAD(P)-binding Rossmann-like Domain"/>
    <property type="match status" value="1"/>
</dbReference>
<dbReference type="EMBL" id="JANEYF010005087">
    <property type="protein sequence ID" value="KAJ8929242.1"/>
    <property type="molecule type" value="Genomic_DNA"/>
</dbReference>
<reference evidence="4" key="1">
    <citation type="journal article" date="2023" name="Insect Mol. Biol.">
        <title>Genome sequencing provides insights into the evolution of gene families encoding plant cell wall-degrading enzymes in longhorned beetles.</title>
        <authorList>
            <person name="Shin N.R."/>
            <person name="Okamura Y."/>
            <person name="Kirsch R."/>
            <person name="Pauchet Y."/>
        </authorList>
    </citation>
    <scope>NUCLEOTIDE SEQUENCE</scope>
    <source>
        <strain evidence="4">RBIC_L_NR</strain>
    </source>
</reference>
<evidence type="ECO:0000256" key="1">
    <source>
        <dbReference type="ARBA" id="ARBA00006484"/>
    </source>
</evidence>
<protein>
    <submittedName>
        <fullName evidence="4">Uncharacterized protein</fullName>
    </submittedName>
</protein>
<accession>A0AAV8WSL9</accession>
<evidence type="ECO:0000256" key="3">
    <source>
        <dbReference type="RuleBase" id="RU000363"/>
    </source>
</evidence>
<dbReference type="InterPro" id="IPR002347">
    <property type="entry name" value="SDR_fam"/>
</dbReference>
<evidence type="ECO:0000313" key="5">
    <source>
        <dbReference type="Proteomes" id="UP001162156"/>
    </source>
</evidence>
<evidence type="ECO:0000256" key="2">
    <source>
        <dbReference type="ARBA" id="ARBA00023002"/>
    </source>
</evidence>
<evidence type="ECO:0000313" key="4">
    <source>
        <dbReference type="EMBL" id="KAJ8929242.1"/>
    </source>
</evidence>
<dbReference type="SUPFAM" id="SSF51735">
    <property type="entry name" value="NAD(P)-binding Rossmann-fold domains"/>
    <property type="match status" value="1"/>
</dbReference>
<dbReference type="GO" id="GO:0016616">
    <property type="term" value="F:oxidoreductase activity, acting on the CH-OH group of donors, NAD or NADP as acceptor"/>
    <property type="evidence" value="ECO:0007669"/>
    <property type="project" value="TreeGrafter"/>
</dbReference>
<dbReference type="AlphaFoldDB" id="A0AAV8WSL9"/>
<name>A0AAV8WSL9_9CUCU</name>
<dbReference type="GO" id="GO:0005737">
    <property type="term" value="C:cytoplasm"/>
    <property type="evidence" value="ECO:0007669"/>
    <property type="project" value="TreeGrafter"/>
</dbReference>
<dbReference type="Pfam" id="PF00106">
    <property type="entry name" value="adh_short"/>
    <property type="match status" value="1"/>
</dbReference>
<keyword evidence="2" id="KW-0560">Oxidoreductase</keyword>
<organism evidence="4 5">
    <name type="scientific">Rhamnusium bicolor</name>
    <dbReference type="NCBI Taxonomy" id="1586634"/>
    <lineage>
        <taxon>Eukaryota</taxon>
        <taxon>Metazoa</taxon>
        <taxon>Ecdysozoa</taxon>
        <taxon>Arthropoda</taxon>
        <taxon>Hexapoda</taxon>
        <taxon>Insecta</taxon>
        <taxon>Pterygota</taxon>
        <taxon>Neoptera</taxon>
        <taxon>Endopterygota</taxon>
        <taxon>Coleoptera</taxon>
        <taxon>Polyphaga</taxon>
        <taxon>Cucujiformia</taxon>
        <taxon>Chrysomeloidea</taxon>
        <taxon>Cerambycidae</taxon>
        <taxon>Lepturinae</taxon>
        <taxon>Rhagiini</taxon>
        <taxon>Rhamnusium</taxon>
    </lineage>
</organism>